<keyword evidence="3" id="KW-1185">Reference proteome</keyword>
<keyword evidence="1" id="KW-0732">Signal</keyword>
<dbReference type="Proteomes" id="UP001165121">
    <property type="component" value="Unassembled WGS sequence"/>
</dbReference>
<organism evidence="2 3">
    <name type="scientific">Phytophthora fragariaefolia</name>
    <dbReference type="NCBI Taxonomy" id="1490495"/>
    <lineage>
        <taxon>Eukaryota</taxon>
        <taxon>Sar</taxon>
        <taxon>Stramenopiles</taxon>
        <taxon>Oomycota</taxon>
        <taxon>Peronosporomycetes</taxon>
        <taxon>Peronosporales</taxon>
        <taxon>Peronosporaceae</taxon>
        <taxon>Phytophthora</taxon>
    </lineage>
</organism>
<dbReference type="EMBL" id="BSXT01000014">
    <property type="protein sequence ID" value="GMF14887.1"/>
    <property type="molecule type" value="Genomic_DNA"/>
</dbReference>
<gene>
    <name evidence="2" type="ORF">Pfra01_000022700</name>
</gene>
<comment type="caution">
    <text evidence="2">The sequence shown here is derived from an EMBL/GenBank/DDBJ whole genome shotgun (WGS) entry which is preliminary data.</text>
</comment>
<reference evidence="2" key="1">
    <citation type="submission" date="2023-04" db="EMBL/GenBank/DDBJ databases">
        <title>Phytophthora fragariaefolia NBRC 109709.</title>
        <authorList>
            <person name="Ichikawa N."/>
            <person name="Sato H."/>
            <person name="Tonouchi N."/>
        </authorList>
    </citation>
    <scope>NUCLEOTIDE SEQUENCE</scope>
    <source>
        <strain evidence="2">NBRC 109709</strain>
    </source>
</reference>
<accession>A0A9W6TKF3</accession>
<dbReference type="AlphaFoldDB" id="A0A9W6TKF3"/>
<feature type="signal peptide" evidence="1">
    <location>
        <begin position="1"/>
        <end position="22"/>
    </location>
</feature>
<feature type="chain" id="PRO_5040810217" evidence="1">
    <location>
        <begin position="23"/>
        <end position="299"/>
    </location>
</feature>
<protein>
    <submittedName>
        <fullName evidence="2">Unnamed protein product</fullName>
    </submittedName>
</protein>
<evidence type="ECO:0000313" key="2">
    <source>
        <dbReference type="EMBL" id="GMF14887.1"/>
    </source>
</evidence>
<proteinExistence type="predicted"/>
<evidence type="ECO:0000313" key="3">
    <source>
        <dbReference type="Proteomes" id="UP001165121"/>
    </source>
</evidence>
<evidence type="ECO:0000256" key="1">
    <source>
        <dbReference type="SAM" id="SignalP"/>
    </source>
</evidence>
<sequence length="299" mass="32032">MHDLQNTNLFAAFAELVLSVHAVLELLLCLPGDAQLIAWVPGHPRTLCYRWDTDRGDWGDSCGHLGCNWGDECGHFGSSWGDSCDSFGGLDFGCSDLGGSFGVLSSGWGNSGGLEYVAVQSGSSSDKATPRDTLYQKSNIRSSTAGDEIQSTLSCDQRVHFAPFGGNFETCEKISHQGGLSLLTTEVQLRPYPLLYLLIRGNLGTPTPDALQYVATRTRLPYNPIGLQAPQPHTTATAVNVTDTTTTLASAKSTISTGDLELNVSISDEPLTDSNQTSHGVRVVEFHDDTATNDDENDA</sequence>
<name>A0A9W6TKF3_9STRA</name>